<keyword evidence="5" id="KW-0408">Iron</keyword>
<keyword evidence="4" id="KW-0560">Oxidoreductase</keyword>
<dbReference type="PATRIC" id="fig|1319815.3.peg.775"/>
<keyword evidence="3" id="KW-0479">Metal-binding</keyword>
<dbReference type="eggNOG" id="COG1251">
    <property type="taxonomic scope" value="Bacteria"/>
</dbReference>
<evidence type="ECO:0000256" key="5">
    <source>
        <dbReference type="ARBA" id="ARBA00023004"/>
    </source>
</evidence>
<evidence type="ECO:0000256" key="3">
    <source>
        <dbReference type="ARBA" id="ARBA00022723"/>
    </source>
</evidence>
<keyword evidence="2" id="KW-0349">Heme</keyword>
<dbReference type="GO" id="GO:0051539">
    <property type="term" value="F:4 iron, 4 sulfur cluster binding"/>
    <property type="evidence" value="ECO:0007669"/>
    <property type="project" value="UniProtKB-KW"/>
</dbReference>
<dbReference type="PROSITE" id="PS00365">
    <property type="entry name" value="NIR_SIR"/>
    <property type="match status" value="1"/>
</dbReference>
<dbReference type="PANTHER" id="PTHR43809:SF1">
    <property type="entry name" value="NITRITE REDUCTASE (NADH) LARGE SUBUNIT"/>
    <property type="match status" value="1"/>
</dbReference>
<keyword evidence="1" id="KW-0004">4Fe-4S</keyword>
<dbReference type="Pfam" id="PF01077">
    <property type="entry name" value="NIR_SIR"/>
    <property type="match status" value="1"/>
</dbReference>
<dbReference type="HOGENOM" id="CLU_072599_0_0_0"/>
<dbReference type="SUPFAM" id="SSF55124">
    <property type="entry name" value="Nitrite/Sulfite reductase N-terminal domain-like"/>
    <property type="match status" value="1"/>
</dbReference>
<dbReference type="EMBL" id="AXZF01000029">
    <property type="protein sequence ID" value="ERT69298.1"/>
    <property type="molecule type" value="Genomic_DNA"/>
</dbReference>
<evidence type="ECO:0000313" key="10">
    <source>
        <dbReference type="Proteomes" id="UP000017081"/>
    </source>
</evidence>
<dbReference type="SUPFAM" id="SSF56014">
    <property type="entry name" value="Nitrite and sulphite reductase 4Fe-4S domain-like"/>
    <property type="match status" value="1"/>
</dbReference>
<dbReference type="InterPro" id="IPR017220">
    <property type="entry name" value="Sulphite_reductase_assimil"/>
</dbReference>
<keyword evidence="10" id="KW-1185">Reference proteome</keyword>
<dbReference type="Gene3D" id="3.90.480.20">
    <property type="match status" value="1"/>
</dbReference>
<proteinExistence type="predicted"/>
<keyword evidence="6" id="KW-0411">Iron-sulfur</keyword>
<dbReference type="InterPro" id="IPR005117">
    <property type="entry name" value="NiRdtase/SiRdtase_haem-b_fer"/>
</dbReference>
<protein>
    <recommendedName>
        <fullName evidence="11">Nitrite/sulfite reductase ferredoxin domain protein</fullName>
    </recommendedName>
</protein>
<evidence type="ECO:0000259" key="8">
    <source>
        <dbReference type="Pfam" id="PF03460"/>
    </source>
</evidence>
<gene>
    <name evidence="9" type="ORF">HMPREF0202_00807</name>
</gene>
<comment type="caution">
    <text evidence="9">The sequence shown here is derived from an EMBL/GenBank/DDBJ whole genome shotgun (WGS) entry which is preliminary data.</text>
</comment>
<feature type="domain" description="Nitrite/sulphite reductase 4Fe-4S" evidence="7">
    <location>
        <begin position="105"/>
        <end position="243"/>
    </location>
</feature>
<feature type="domain" description="Nitrite/Sulfite reductase ferredoxin-like" evidence="8">
    <location>
        <begin position="33"/>
        <end position="95"/>
    </location>
</feature>
<sequence length="250" mass="27970">MLQKNCLKRYIIYSKEKGEDIVGNFGGNLQKIKNGKKTYGITPHIPGGFVTPNTLIKIAEVAKKYKGVLKITSGQRILITNLKEEDLASVWNELEMEPAVKTQNSVKNVEICPANFCKRSKYPTIGLGMKISNDFHGMELPCRTKIAVVGCRNACTSAYSKDIGVIVDMDGKLFITVGGSAGFNPRNADILIKNLSENEAYLLVKTVLEYYNENAQMGEKLGHFIDRITIDKFRSDIIKEKKLKEEKNDN</sequence>
<dbReference type="InterPro" id="IPR006066">
    <property type="entry name" value="NO2/SO3_Rdtase_FeS/sirohaem_BS"/>
</dbReference>
<dbReference type="GO" id="GO:0046872">
    <property type="term" value="F:metal ion binding"/>
    <property type="evidence" value="ECO:0007669"/>
    <property type="project" value="UniProtKB-KW"/>
</dbReference>
<dbReference type="InterPro" id="IPR052034">
    <property type="entry name" value="NasD-like"/>
</dbReference>
<dbReference type="PANTHER" id="PTHR43809">
    <property type="entry name" value="NITRITE REDUCTASE (NADH) LARGE SUBUNIT"/>
    <property type="match status" value="1"/>
</dbReference>
<dbReference type="STRING" id="1319815.HMPREF0202_00807"/>
<evidence type="ECO:0008006" key="11">
    <source>
        <dbReference type="Google" id="ProtNLM"/>
    </source>
</evidence>
<evidence type="ECO:0000256" key="2">
    <source>
        <dbReference type="ARBA" id="ARBA00022617"/>
    </source>
</evidence>
<evidence type="ECO:0000259" key="7">
    <source>
        <dbReference type="Pfam" id="PF01077"/>
    </source>
</evidence>
<accession>U7VER5</accession>
<dbReference type="PIRSF" id="PIRSF037487">
    <property type="entry name" value="Sulfite_red_assimil"/>
    <property type="match status" value="1"/>
</dbReference>
<dbReference type="GO" id="GO:0016491">
    <property type="term" value="F:oxidoreductase activity"/>
    <property type="evidence" value="ECO:0007669"/>
    <property type="project" value="UniProtKB-KW"/>
</dbReference>
<dbReference type="AlphaFoldDB" id="U7VER5"/>
<dbReference type="InterPro" id="IPR045854">
    <property type="entry name" value="NO2/SO3_Rdtase_4Fe4S_sf"/>
</dbReference>
<reference evidence="9 10" key="1">
    <citation type="submission" date="2013-08" db="EMBL/GenBank/DDBJ databases">
        <authorList>
            <person name="Weinstock G."/>
            <person name="Sodergren E."/>
            <person name="Wylie T."/>
            <person name="Fulton L."/>
            <person name="Fulton R."/>
            <person name="Fronick C."/>
            <person name="O'Laughlin M."/>
            <person name="Godfrey J."/>
            <person name="Miner T."/>
            <person name="Herter B."/>
            <person name="Appelbaum E."/>
            <person name="Cordes M."/>
            <person name="Lek S."/>
            <person name="Wollam A."/>
            <person name="Pepin K.H."/>
            <person name="Palsikar V.B."/>
            <person name="Mitreva M."/>
            <person name="Wilson R.K."/>
        </authorList>
    </citation>
    <scope>NUCLEOTIDE SEQUENCE [LARGE SCALE GENOMIC DNA]</scope>
    <source>
        <strain evidence="9 10">ATCC BAA-474</strain>
    </source>
</reference>
<dbReference type="Gene3D" id="3.30.413.10">
    <property type="entry name" value="Sulfite Reductase Hemoprotein, domain 1"/>
    <property type="match status" value="1"/>
</dbReference>
<evidence type="ECO:0000256" key="1">
    <source>
        <dbReference type="ARBA" id="ARBA00022485"/>
    </source>
</evidence>
<dbReference type="GO" id="GO:0020037">
    <property type="term" value="F:heme binding"/>
    <property type="evidence" value="ECO:0007669"/>
    <property type="project" value="InterPro"/>
</dbReference>
<dbReference type="InterPro" id="IPR006067">
    <property type="entry name" value="NO2/SO3_Rdtase_4Fe4S_dom"/>
</dbReference>
<dbReference type="Pfam" id="PF03460">
    <property type="entry name" value="NIR_SIR_ferr"/>
    <property type="match status" value="1"/>
</dbReference>
<evidence type="ECO:0000256" key="6">
    <source>
        <dbReference type="ARBA" id="ARBA00023014"/>
    </source>
</evidence>
<name>U7VER5_9FUSO</name>
<dbReference type="Proteomes" id="UP000017081">
    <property type="component" value="Unassembled WGS sequence"/>
</dbReference>
<evidence type="ECO:0000256" key="4">
    <source>
        <dbReference type="ARBA" id="ARBA00023002"/>
    </source>
</evidence>
<dbReference type="InterPro" id="IPR036136">
    <property type="entry name" value="Nit/Sulf_reduc_fer-like_dom_sf"/>
</dbReference>
<organism evidence="9 10">
    <name type="scientific">Cetobacterium somerae ATCC BAA-474</name>
    <dbReference type="NCBI Taxonomy" id="1319815"/>
    <lineage>
        <taxon>Bacteria</taxon>
        <taxon>Fusobacteriati</taxon>
        <taxon>Fusobacteriota</taxon>
        <taxon>Fusobacteriia</taxon>
        <taxon>Fusobacteriales</taxon>
        <taxon>Fusobacteriaceae</taxon>
        <taxon>Cetobacterium</taxon>
    </lineage>
</organism>
<evidence type="ECO:0000313" key="9">
    <source>
        <dbReference type="EMBL" id="ERT69298.1"/>
    </source>
</evidence>